<dbReference type="GO" id="GO:0005737">
    <property type="term" value="C:cytoplasm"/>
    <property type="evidence" value="ECO:0007669"/>
    <property type="project" value="TreeGrafter"/>
</dbReference>
<feature type="binding site" evidence="5">
    <location>
        <position position="405"/>
    </location>
    <ligand>
        <name>FAD</name>
        <dbReference type="ChEBI" id="CHEBI:57692"/>
    </ligand>
</feature>
<feature type="binding site" evidence="5">
    <location>
        <begin position="362"/>
        <end position="366"/>
    </location>
    <ligand>
        <name>FAD</name>
        <dbReference type="ChEBI" id="CHEBI:57692"/>
    </ligand>
</feature>
<feature type="binding site" evidence="5">
    <location>
        <position position="351"/>
    </location>
    <ligand>
        <name>FAD</name>
        <dbReference type="ChEBI" id="CHEBI:57692"/>
    </ligand>
</feature>
<dbReference type="EMBL" id="HG316456">
    <property type="protein sequence ID" value="CDF89256.1"/>
    <property type="molecule type" value="Genomic_DNA"/>
</dbReference>
<dbReference type="InterPro" id="IPR014729">
    <property type="entry name" value="Rossmann-like_a/b/a_fold"/>
</dbReference>
<dbReference type="GO" id="GO:0032922">
    <property type="term" value="P:circadian regulation of gene expression"/>
    <property type="evidence" value="ECO:0007669"/>
    <property type="project" value="TreeGrafter"/>
</dbReference>
<dbReference type="AlphaFoldDB" id="A0A8J2X7P4"/>
<dbReference type="InterPro" id="IPR036134">
    <property type="entry name" value="Crypto/Photolyase_FAD-like_sf"/>
</dbReference>
<comment type="cofactor">
    <cofactor evidence="5">
        <name>FAD</name>
        <dbReference type="ChEBI" id="CHEBI:57692"/>
    </cofactor>
    <text evidence="5">Binds 1 FAD per subunit.</text>
</comment>
<evidence type="ECO:0000256" key="3">
    <source>
        <dbReference type="ARBA" id="ARBA00022827"/>
    </source>
</evidence>
<dbReference type="GO" id="GO:0003677">
    <property type="term" value="F:DNA binding"/>
    <property type="evidence" value="ECO:0007669"/>
    <property type="project" value="TreeGrafter"/>
</dbReference>
<dbReference type="InterPro" id="IPR006050">
    <property type="entry name" value="DNA_photolyase_N"/>
</dbReference>
<organism evidence="8 9">
    <name type="scientific">Zygosaccharomyces bailii (strain CLIB 213 / ATCC 58445 / CBS 680 / BCRC 21525 / NBRC 1098 / NCYC 1416 / NRRL Y-2227)</name>
    <dbReference type="NCBI Taxonomy" id="1333698"/>
    <lineage>
        <taxon>Eukaryota</taxon>
        <taxon>Fungi</taxon>
        <taxon>Dikarya</taxon>
        <taxon>Ascomycota</taxon>
        <taxon>Saccharomycotina</taxon>
        <taxon>Saccharomycetes</taxon>
        <taxon>Saccharomycetales</taxon>
        <taxon>Saccharomycetaceae</taxon>
        <taxon>Zygosaccharomyces</taxon>
    </lineage>
</organism>
<dbReference type="InterPro" id="IPR036155">
    <property type="entry name" value="Crypto/Photolyase_N_sf"/>
</dbReference>
<protein>
    <submittedName>
        <fullName evidence="8">ZYBA0S03-12882g1_1</fullName>
    </submittedName>
</protein>
<dbReference type="Proteomes" id="UP000019375">
    <property type="component" value="Unassembled WGS sequence"/>
</dbReference>
<dbReference type="PROSITE" id="PS51645">
    <property type="entry name" value="PHR_CRY_ALPHA_BETA"/>
    <property type="match status" value="1"/>
</dbReference>
<evidence type="ECO:0000313" key="8">
    <source>
        <dbReference type="EMBL" id="CDF89256.1"/>
    </source>
</evidence>
<dbReference type="InterPro" id="IPR018394">
    <property type="entry name" value="DNA_photolyase_1_CS_C"/>
</dbReference>
<keyword evidence="4" id="KW-0157">Chromophore</keyword>
<evidence type="ECO:0000256" key="1">
    <source>
        <dbReference type="ARBA" id="ARBA00005862"/>
    </source>
</evidence>
<feature type="binding site" evidence="5">
    <location>
        <begin position="506"/>
        <end position="508"/>
    </location>
    <ligand>
        <name>FAD</name>
        <dbReference type="ChEBI" id="CHEBI:57692"/>
    </ligand>
</feature>
<evidence type="ECO:0000259" key="7">
    <source>
        <dbReference type="PROSITE" id="PS51645"/>
    </source>
</evidence>
<dbReference type="PROSITE" id="PS00691">
    <property type="entry name" value="DNA_PHOTOLYASES_1_2"/>
    <property type="match status" value="1"/>
</dbReference>
<name>A0A8J2X7P4_ZYGB2</name>
<feature type="binding site" evidence="5">
    <location>
        <begin position="408"/>
        <end position="415"/>
    </location>
    <ligand>
        <name>FAD</name>
        <dbReference type="ChEBI" id="CHEBI:57692"/>
    </ligand>
</feature>
<feature type="site" description="Electron transfer via tryptophanyl radical" evidence="6">
    <location>
        <position position="440"/>
    </location>
</feature>
<dbReference type="Gene3D" id="1.10.579.10">
    <property type="entry name" value="DNA Cyclobutane Dipyrimidine Photolyase, subunit A, domain 3"/>
    <property type="match status" value="1"/>
</dbReference>
<proteinExistence type="inferred from homology"/>
<dbReference type="InterPro" id="IPR005101">
    <property type="entry name" value="Cryptochr/Photolyase_FAD-bd"/>
</dbReference>
<dbReference type="GO" id="GO:0043153">
    <property type="term" value="P:entrainment of circadian clock by photoperiod"/>
    <property type="evidence" value="ECO:0007669"/>
    <property type="project" value="TreeGrafter"/>
</dbReference>
<dbReference type="PANTHER" id="PTHR11455:SF18">
    <property type="entry name" value="SI:CH1073-390K14.1"/>
    <property type="match status" value="1"/>
</dbReference>
<feature type="site" description="Electron transfer via tryptophanyl radical" evidence="6">
    <location>
        <position position="516"/>
    </location>
</feature>
<dbReference type="GO" id="GO:0006139">
    <property type="term" value="P:nucleobase-containing compound metabolic process"/>
    <property type="evidence" value="ECO:0007669"/>
    <property type="project" value="UniProtKB-ARBA"/>
</dbReference>
<dbReference type="Pfam" id="PF00875">
    <property type="entry name" value="DNA_photolyase"/>
    <property type="match status" value="1"/>
</dbReference>
<dbReference type="Gene3D" id="1.25.40.80">
    <property type="match status" value="1"/>
</dbReference>
<dbReference type="PROSITE" id="PS00394">
    <property type="entry name" value="DNA_PHOTOLYASES_1_1"/>
    <property type="match status" value="1"/>
</dbReference>
<dbReference type="PANTHER" id="PTHR11455">
    <property type="entry name" value="CRYPTOCHROME"/>
    <property type="match status" value="1"/>
</dbReference>
<dbReference type="InterPro" id="IPR002081">
    <property type="entry name" value="Cryptochrome/DNA_photolyase_1"/>
</dbReference>
<dbReference type="GO" id="GO:0071949">
    <property type="term" value="F:FAD binding"/>
    <property type="evidence" value="ECO:0007669"/>
    <property type="project" value="TreeGrafter"/>
</dbReference>
<evidence type="ECO:0000313" key="9">
    <source>
        <dbReference type="Proteomes" id="UP000019375"/>
    </source>
</evidence>
<accession>A0A8J2X7P4</accession>
<comment type="similarity">
    <text evidence="1">Belongs to the DNA photolyase class-1 family.</text>
</comment>
<keyword evidence="9" id="KW-1185">Reference proteome</keyword>
<dbReference type="OrthoDB" id="435881at2759"/>
<dbReference type="SUPFAM" id="SSF48173">
    <property type="entry name" value="Cryptochrome/photolyase FAD-binding domain"/>
    <property type="match status" value="1"/>
</dbReference>
<dbReference type="GO" id="GO:0005634">
    <property type="term" value="C:nucleus"/>
    <property type="evidence" value="ECO:0007669"/>
    <property type="project" value="TreeGrafter"/>
</dbReference>
<evidence type="ECO:0000256" key="6">
    <source>
        <dbReference type="PIRSR" id="PIRSR602081-2"/>
    </source>
</evidence>
<dbReference type="Gene3D" id="3.40.50.620">
    <property type="entry name" value="HUPs"/>
    <property type="match status" value="1"/>
</dbReference>
<dbReference type="GO" id="GO:0003904">
    <property type="term" value="F:deoxyribodipyrimidine photo-lyase activity"/>
    <property type="evidence" value="ECO:0007669"/>
    <property type="project" value="TreeGrafter"/>
</dbReference>
<dbReference type="PRINTS" id="PR00147">
    <property type="entry name" value="DNAPHOTLYASE"/>
</dbReference>
<dbReference type="GO" id="GO:0006950">
    <property type="term" value="P:response to stress"/>
    <property type="evidence" value="ECO:0007669"/>
    <property type="project" value="UniProtKB-ARBA"/>
</dbReference>
<keyword evidence="2 5" id="KW-0285">Flavoprotein</keyword>
<keyword evidence="3 5" id="KW-0274">FAD</keyword>
<evidence type="ECO:0000256" key="2">
    <source>
        <dbReference type="ARBA" id="ARBA00022630"/>
    </source>
</evidence>
<sequence length="595" mass="69376">MNFNPLNESKCTLLRAIGAHRQLYRSLTRYRMVKRSSAEVGCQEKRQRPELEQYMSTNTTYYNHPINEKGANAFNSNKRERPFELLQDRIVQQKPSKVAKTVIHWFRNDLRISDNTAFTKAIEQLQEIRIREGSDCNIMAIFTPNEHDWIAHLESNWRLNFMYRALTSLQSELLELSIPLYVLEFKPDKPIFLRSKKFAAWLKKKCLELSGGEPVQVTANAEYLVDELQRDINVYHVTDEYFDLNIYHDTCVVEPYPLRTQQGSQYTVFAPWYKKWCTYLMERKPKDDLVHISSVEKKKYNRDTPHQKIGYKLPIGFALNVNCPLSKILDASEDAGMSRLQEFLGNSIKKYDQKDLLPDERSSHLSAFLSVGLISARTVVNSAFSLLGGNLVGKSPKDMSPAEEFIREVAWRDFYKHAFCYWPYLSMDIPFNLGSVGIKWLNDKSHFEKWCYGKTGVPIVDAIMRKLLFEGYINNRARMITASFLSKNLLIDWRWGEKWFRKHLIDCDLASNIGGWGFCSSTGIDAQPYFRIFNMERQSKTYDPSGNFIRKWVPELKNVENVHATQQHVESYPDPIVDSKQSRQRALNAYKDGLY</sequence>
<dbReference type="SUPFAM" id="SSF52425">
    <property type="entry name" value="Cryptochrome/photolyase, N-terminal domain"/>
    <property type="match status" value="1"/>
</dbReference>
<feature type="domain" description="Photolyase/cryptochrome alpha/beta" evidence="7">
    <location>
        <begin position="100"/>
        <end position="256"/>
    </location>
</feature>
<evidence type="ECO:0000256" key="5">
    <source>
        <dbReference type="PIRSR" id="PIRSR602081-1"/>
    </source>
</evidence>
<feature type="site" description="Electron transfer via tryptophanyl radical" evidence="6">
    <location>
        <position position="493"/>
    </location>
</feature>
<gene>
    <name evidence="8" type="ORF">BN860_12882g</name>
</gene>
<dbReference type="Pfam" id="PF03441">
    <property type="entry name" value="FAD_binding_7"/>
    <property type="match status" value="1"/>
</dbReference>
<reference evidence="9" key="1">
    <citation type="journal article" date="2013" name="Genome Announc.">
        <title>Genome sequence of the food spoilage yeast Zygosaccharomyces bailii CLIB 213(T).</title>
        <authorList>
            <person name="Galeote V."/>
            <person name="Bigey F."/>
            <person name="Devillers H."/>
            <person name="Neuveglise C."/>
            <person name="Dequin S."/>
        </authorList>
    </citation>
    <scope>NUCLEOTIDE SEQUENCE [LARGE SCALE GENOMIC DNA]</scope>
    <source>
        <strain evidence="9">CLIB 213 / ATCC 58445 / CBS 680 / CCRC 21525 / NBRC 1098 / NCYC 1416 / NRRL Y-2227</strain>
    </source>
</reference>
<evidence type="ECO:0000256" key="4">
    <source>
        <dbReference type="ARBA" id="ARBA00022991"/>
    </source>
</evidence>